<reference evidence="1 2" key="3">
    <citation type="journal article" date="2013" name="Rice">
        <title>Improvement of the Oryza sativa Nipponbare reference genome using next generation sequence and optical map data.</title>
        <authorList>
            <person name="Kawahara Y."/>
            <person name="de la Bastide M."/>
            <person name="Hamilton J.P."/>
            <person name="Kanamori H."/>
            <person name="McCombie W.R."/>
            <person name="Ouyang S."/>
            <person name="Schwartz D.C."/>
            <person name="Tanaka T."/>
            <person name="Wu J."/>
            <person name="Zhou S."/>
            <person name="Childs K.L."/>
            <person name="Davidson R.M."/>
            <person name="Lin H."/>
            <person name="Quesada-Ocampo L."/>
            <person name="Vaillancourt B."/>
            <person name="Sakai H."/>
            <person name="Lee S.S."/>
            <person name="Kim J."/>
            <person name="Numa H."/>
            <person name="Itoh T."/>
            <person name="Buell C.R."/>
            <person name="Matsumoto T."/>
        </authorList>
    </citation>
    <scope>NUCLEOTIDE SEQUENCE [LARGE SCALE GENOMIC DNA]</scope>
    <source>
        <strain evidence="2">cv. Nipponbare</strain>
    </source>
</reference>
<dbReference type="PaxDb" id="39947-A0A0P0XW49"/>
<dbReference type="AlphaFoldDB" id="A0A0P0XW49"/>
<dbReference type="Proteomes" id="UP000059680">
    <property type="component" value="Chromosome 10"/>
</dbReference>
<evidence type="ECO:0000313" key="1">
    <source>
        <dbReference type="EMBL" id="BAT11497.1"/>
    </source>
</evidence>
<dbReference type="Gramene" id="Os10t0497750-00">
    <property type="protein sequence ID" value="Os10t0497750-00"/>
    <property type="gene ID" value="Os10g0497750"/>
</dbReference>
<organism evidence="1 2">
    <name type="scientific">Oryza sativa subsp. japonica</name>
    <name type="common">Rice</name>
    <dbReference type="NCBI Taxonomy" id="39947"/>
    <lineage>
        <taxon>Eukaryota</taxon>
        <taxon>Viridiplantae</taxon>
        <taxon>Streptophyta</taxon>
        <taxon>Embryophyta</taxon>
        <taxon>Tracheophyta</taxon>
        <taxon>Spermatophyta</taxon>
        <taxon>Magnoliopsida</taxon>
        <taxon>Liliopsida</taxon>
        <taxon>Poales</taxon>
        <taxon>Poaceae</taxon>
        <taxon>BOP clade</taxon>
        <taxon>Oryzoideae</taxon>
        <taxon>Oryzeae</taxon>
        <taxon>Oryzinae</taxon>
        <taxon>Oryza</taxon>
        <taxon>Oryza sativa</taxon>
    </lineage>
</organism>
<evidence type="ECO:0000313" key="2">
    <source>
        <dbReference type="Proteomes" id="UP000059680"/>
    </source>
</evidence>
<proteinExistence type="predicted"/>
<dbReference type="InParanoid" id="A0A0P0XW49"/>
<sequence>MRSVIQPCSSWRSAGRLGRPGGGRRRWDASCSCGGHCCPPWTWSSRPARWPARRTWTRSPPSAAMSTPAATPVAGCAGIAGSWTV</sequence>
<reference evidence="2" key="1">
    <citation type="journal article" date="2005" name="Nature">
        <title>The map-based sequence of the rice genome.</title>
        <authorList>
            <consortium name="International rice genome sequencing project (IRGSP)"/>
            <person name="Matsumoto T."/>
            <person name="Wu J."/>
            <person name="Kanamori H."/>
            <person name="Katayose Y."/>
            <person name="Fujisawa M."/>
            <person name="Namiki N."/>
            <person name="Mizuno H."/>
            <person name="Yamamoto K."/>
            <person name="Antonio B.A."/>
            <person name="Baba T."/>
            <person name="Sakata K."/>
            <person name="Nagamura Y."/>
            <person name="Aoki H."/>
            <person name="Arikawa K."/>
            <person name="Arita K."/>
            <person name="Bito T."/>
            <person name="Chiden Y."/>
            <person name="Fujitsuka N."/>
            <person name="Fukunaka R."/>
            <person name="Hamada M."/>
            <person name="Harada C."/>
            <person name="Hayashi A."/>
            <person name="Hijishita S."/>
            <person name="Honda M."/>
            <person name="Hosokawa S."/>
            <person name="Ichikawa Y."/>
            <person name="Idonuma A."/>
            <person name="Iijima M."/>
            <person name="Ikeda M."/>
            <person name="Ikeno M."/>
            <person name="Ito K."/>
            <person name="Ito S."/>
            <person name="Ito T."/>
            <person name="Ito Y."/>
            <person name="Ito Y."/>
            <person name="Iwabuchi A."/>
            <person name="Kamiya K."/>
            <person name="Karasawa W."/>
            <person name="Kurita K."/>
            <person name="Katagiri S."/>
            <person name="Kikuta A."/>
            <person name="Kobayashi H."/>
            <person name="Kobayashi N."/>
            <person name="Machita K."/>
            <person name="Maehara T."/>
            <person name="Masukawa M."/>
            <person name="Mizubayashi T."/>
            <person name="Mukai Y."/>
            <person name="Nagasaki H."/>
            <person name="Nagata Y."/>
            <person name="Naito S."/>
            <person name="Nakashima M."/>
            <person name="Nakama Y."/>
            <person name="Nakamichi Y."/>
            <person name="Nakamura M."/>
            <person name="Meguro A."/>
            <person name="Negishi M."/>
            <person name="Ohta I."/>
            <person name="Ohta T."/>
            <person name="Okamoto M."/>
            <person name="Ono N."/>
            <person name="Saji S."/>
            <person name="Sakaguchi M."/>
            <person name="Sakai K."/>
            <person name="Shibata M."/>
            <person name="Shimokawa T."/>
            <person name="Song J."/>
            <person name="Takazaki Y."/>
            <person name="Terasawa K."/>
            <person name="Tsugane M."/>
            <person name="Tsuji K."/>
            <person name="Ueda S."/>
            <person name="Waki K."/>
            <person name="Yamagata H."/>
            <person name="Yamamoto M."/>
            <person name="Yamamoto S."/>
            <person name="Yamane H."/>
            <person name="Yoshiki S."/>
            <person name="Yoshihara R."/>
            <person name="Yukawa K."/>
            <person name="Zhong H."/>
            <person name="Yano M."/>
            <person name="Yuan Q."/>
            <person name="Ouyang S."/>
            <person name="Liu J."/>
            <person name="Jones K.M."/>
            <person name="Gansberger K."/>
            <person name="Moffat K."/>
            <person name="Hill J."/>
            <person name="Bera J."/>
            <person name="Fadrosh D."/>
            <person name="Jin S."/>
            <person name="Johri S."/>
            <person name="Kim M."/>
            <person name="Overton L."/>
            <person name="Reardon M."/>
            <person name="Tsitrin T."/>
            <person name="Vuong H."/>
            <person name="Weaver B."/>
            <person name="Ciecko A."/>
            <person name="Tallon L."/>
            <person name="Jackson J."/>
            <person name="Pai G."/>
            <person name="Aken S.V."/>
            <person name="Utterback T."/>
            <person name="Reidmuller S."/>
            <person name="Feldblyum T."/>
            <person name="Hsiao J."/>
            <person name="Zismann V."/>
            <person name="Iobst S."/>
            <person name="de Vazeille A.R."/>
            <person name="Buell C.R."/>
            <person name="Ying K."/>
            <person name="Li Y."/>
            <person name="Lu T."/>
            <person name="Huang Y."/>
            <person name="Zhao Q."/>
            <person name="Feng Q."/>
            <person name="Zhang L."/>
            <person name="Zhu J."/>
            <person name="Weng Q."/>
            <person name="Mu J."/>
            <person name="Lu Y."/>
            <person name="Fan D."/>
            <person name="Liu Y."/>
            <person name="Guan J."/>
            <person name="Zhang Y."/>
            <person name="Yu S."/>
            <person name="Liu X."/>
            <person name="Zhang Y."/>
            <person name="Hong G."/>
            <person name="Han B."/>
            <person name="Choisne N."/>
            <person name="Demange N."/>
            <person name="Orjeda G."/>
            <person name="Samain S."/>
            <person name="Cattolico L."/>
            <person name="Pelletier E."/>
            <person name="Couloux A."/>
            <person name="Segurens B."/>
            <person name="Wincker P."/>
            <person name="D'Hont A."/>
            <person name="Scarpelli C."/>
            <person name="Weissenbach J."/>
            <person name="Salanoubat M."/>
            <person name="Quetier F."/>
            <person name="Yu Y."/>
            <person name="Kim H.R."/>
            <person name="Rambo T."/>
            <person name="Currie J."/>
            <person name="Collura K."/>
            <person name="Luo M."/>
            <person name="Yang T."/>
            <person name="Ammiraju J.S.S."/>
            <person name="Engler F."/>
            <person name="Soderlund C."/>
            <person name="Wing R.A."/>
            <person name="Palmer L.E."/>
            <person name="de la Bastide M."/>
            <person name="Spiegel L."/>
            <person name="Nascimento L."/>
            <person name="Zutavern T."/>
            <person name="O'Shaughnessy A."/>
            <person name="Dike S."/>
            <person name="Dedhia N."/>
            <person name="Preston R."/>
            <person name="Balija V."/>
            <person name="McCombie W.R."/>
            <person name="Chow T."/>
            <person name="Chen H."/>
            <person name="Chung M."/>
            <person name="Chen C."/>
            <person name="Shaw J."/>
            <person name="Wu H."/>
            <person name="Hsiao K."/>
            <person name="Chao Y."/>
            <person name="Chu M."/>
            <person name="Cheng C."/>
            <person name="Hour A."/>
            <person name="Lee P."/>
            <person name="Lin S."/>
            <person name="Lin Y."/>
            <person name="Liou J."/>
            <person name="Liu S."/>
            <person name="Hsing Y."/>
            <person name="Raghuvanshi S."/>
            <person name="Mohanty A."/>
            <person name="Bharti A.K."/>
            <person name="Gaur A."/>
            <person name="Gupta V."/>
            <person name="Kumar D."/>
            <person name="Ravi V."/>
            <person name="Vij S."/>
            <person name="Kapur A."/>
            <person name="Khurana P."/>
            <person name="Khurana P."/>
            <person name="Khurana J.P."/>
            <person name="Tyagi A.K."/>
            <person name="Gaikwad K."/>
            <person name="Singh A."/>
            <person name="Dalal V."/>
            <person name="Srivastava S."/>
            <person name="Dixit A."/>
            <person name="Pal A.K."/>
            <person name="Ghazi I.A."/>
            <person name="Yadav M."/>
            <person name="Pandit A."/>
            <person name="Bhargava A."/>
            <person name="Sureshbabu K."/>
            <person name="Batra K."/>
            <person name="Sharma T.R."/>
            <person name="Mohapatra T."/>
            <person name="Singh N.K."/>
            <person name="Messing J."/>
            <person name="Nelson A.B."/>
            <person name="Fuks G."/>
            <person name="Kavchok S."/>
            <person name="Keizer G."/>
            <person name="Linton E."/>
            <person name="Llaca V."/>
            <person name="Song R."/>
            <person name="Tanyolac B."/>
            <person name="Young S."/>
            <person name="Ho-Il K."/>
            <person name="Hahn J.H."/>
            <person name="Sangsakoo G."/>
            <person name="Vanavichit A."/>
            <person name="de Mattos Luiz.A.T."/>
            <person name="Zimmer P.D."/>
            <person name="Malone G."/>
            <person name="Dellagostin O."/>
            <person name="de Oliveira A.C."/>
            <person name="Bevan M."/>
            <person name="Bancroft I."/>
            <person name="Minx P."/>
            <person name="Cordum H."/>
            <person name="Wilson R."/>
            <person name="Cheng Z."/>
            <person name="Jin W."/>
            <person name="Jiang J."/>
            <person name="Leong S.A."/>
            <person name="Iwama H."/>
            <person name="Gojobori T."/>
            <person name="Itoh T."/>
            <person name="Niimura Y."/>
            <person name="Fujii Y."/>
            <person name="Habara T."/>
            <person name="Sakai H."/>
            <person name="Sato Y."/>
            <person name="Wilson G."/>
            <person name="Kumar K."/>
            <person name="McCouch S."/>
            <person name="Juretic N."/>
            <person name="Hoen D."/>
            <person name="Wright S."/>
            <person name="Bruskiewich R."/>
            <person name="Bureau T."/>
            <person name="Miyao A."/>
            <person name="Hirochika H."/>
            <person name="Nishikawa T."/>
            <person name="Kadowaki K."/>
            <person name="Sugiura M."/>
            <person name="Burr B."/>
            <person name="Sasaki T."/>
        </authorList>
    </citation>
    <scope>NUCLEOTIDE SEQUENCE [LARGE SCALE GENOMIC DNA]</scope>
    <source>
        <strain evidence="2">cv. Nipponbare</strain>
    </source>
</reference>
<reference evidence="1 2" key="2">
    <citation type="journal article" date="2013" name="Plant Cell Physiol.">
        <title>Rice Annotation Project Database (RAP-DB): an integrative and interactive database for rice genomics.</title>
        <authorList>
            <person name="Sakai H."/>
            <person name="Lee S.S."/>
            <person name="Tanaka T."/>
            <person name="Numa H."/>
            <person name="Kim J."/>
            <person name="Kawahara Y."/>
            <person name="Wakimoto H."/>
            <person name="Yang C.C."/>
            <person name="Iwamoto M."/>
            <person name="Abe T."/>
            <person name="Yamada Y."/>
            <person name="Muto A."/>
            <person name="Inokuchi H."/>
            <person name="Ikemura T."/>
            <person name="Matsumoto T."/>
            <person name="Sasaki T."/>
            <person name="Itoh T."/>
        </authorList>
    </citation>
    <scope>NUCLEOTIDE SEQUENCE [LARGE SCALE GENOMIC DNA]</scope>
    <source>
        <strain evidence="2">cv. Nipponbare</strain>
    </source>
</reference>
<accession>A0A0P0XW49</accession>
<gene>
    <name evidence="1" type="ordered locus">Os10g0497750</name>
    <name evidence="1" type="ORF">OSNPB_100497750</name>
</gene>
<dbReference type="EMBL" id="AP014966">
    <property type="protein sequence ID" value="BAT11497.1"/>
    <property type="molecule type" value="Genomic_DNA"/>
</dbReference>
<protein>
    <submittedName>
        <fullName evidence="1">Os10g0497750 protein</fullName>
    </submittedName>
</protein>
<name>A0A0P0XW49_ORYSJ</name>
<keyword evidence="2" id="KW-1185">Reference proteome</keyword>